<protein>
    <submittedName>
        <fullName evidence="1">Uncharacterized protein</fullName>
    </submittedName>
</protein>
<organism evidence="1 2">
    <name type="scientific">Thelephora ganbajun</name>
    <name type="common">Ganba fungus</name>
    <dbReference type="NCBI Taxonomy" id="370292"/>
    <lineage>
        <taxon>Eukaryota</taxon>
        <taxon>Fungi</taxon>
        <taxon>Dikarya</taxon>
        <taxon>Basidiomycota</taxon>
        <taxon>Agaricomycotina</taxon>
        <taxon>Agaricomycetes</taxon>
        <taxon>Thelephorales</taxon>
        <taxon>Thelephoraceae</taxon>
        <taxon>Thelephora</taxon>
    </lineage>
</organism>
<evidence type="ECO:0000313" key="2">
    <source>
        <dbReference type="Proteomes" id="UP000886501"/>
    </source>
</evidence>
<keyword evidence="2" id="KW-1185">Reference proteome</keyword>
<name>A0ACB6ZU48_THEGA</name>
<comment type="caution">
    <text evidence="1">The sequence shown here is derived from an EMBL/GenBank/DDBJ whole genome shotgun (WGS) entry which is preliminary data.</text>
</comment>
<dbReference type="EMBL" id="MU117966">
    <property type="protein sequence ID" value="KAF9652993.1"/>
    <property type="molecule type" value="Genomic_DNA"/>
</dbReference>
<accession>A0ACB6ZU48</accession>
<evidence type="ECO:0000313" key="1">
    <source>
        <dbReference type="EMBL" id="KAF9652993.1"/>
    </source>
</evidence>
<reference evidence="1" key="2">
    <citation type="journal article" date="2020" name="Nat. Commun.">
        <title>Large-scale genome sequencing of mycorrhizal fungi provides insights into the early evolution of symbiotic traits.</title>
        <authorList>
            <person name="Miyauchi S."/>
            <person name="Kiss E."/>
            <person name="Kuo A."/>
            <person name="Drula E."/>
            <person name="Kohler A."/>
            <person name="Sanchez-Garcia M."/>
            <person name="Morin E."/>
            <person name="Andreopoulos B."/>
            <person name="Barry K.W."/>
            <person name="Bonito G."/>
            <person name="Buee M."/>
            <person name="Carver A."/>
            <person name="Chen C."/>
            <person name="Cichocki N."/>
            <person name="Clum A."/>
            <person name="Culley D."/>
            <person name="Crous P.W."/>
            <person name="Fauchery L."/>
            <person name="Girlanda M."/>
            <person name="Hayes R.D."/>
            <person name="Keri Z."/>
            <person name="LaButti K."/>
            <person name="Lipzen A."/>
            <person name="Lombard V."/>
            <person name="Magnuson J."/>
            <person name="Maillard F."/>
            <person name="Murat C."/>
            <person name="Nolan M."/>
            <person name="Ohm R.A."/>
            <person name="Pangilinan J."/>
            <person name="Pereira M.F."/>
            <person name="Perotto S."/>
            <person name="Peter M."/>
            <person name="Pfister S."/>
            <person name="Riley R."/>
            <person name="Sitrit Y."/>
            <person name="Stielow J.B."/>
            <person name="Szollosi G."/>
            <person name="Zifcakova L."/>
            <person name="Stursova M."/>
            <person name="Spatafora J.W."/>
            <person name="Tedersoo L."/>
            <person name="Vaario L.M."/>
            <person name="Yamada A."/>
            <person name="Yan M."/>
            <person name="Wang P."/>
            <person name="Xu J."/>
            <person name="Bruns T."/>
            <person name="Baldrian P."/>
            <person name="Vilgalys R."/>
            <person name="Dunand C."/>
            <person name="Henrissat B."/>
            <person name="Grigoriev I.V."/>
            <person name="Hibbett D."/>
            <person name="Nagy L.G."/>
            <person name="Martin F.M."/>
        </authorList>
    </citation>
    <scope>NUCLEOTIDE SEQUENCE</scope>
    <source>
        <strain evidence="1">P2</strain>
    </source>
</reference>
<proteinExistence type="predicted"/>
<gene>
    <name evidence="1" type="ORF">BDM02DRAFT_2425096</name>
</gene>
<reference evidence="1" key="1">
    <citation type="submission" date="2019-10" db="EMBL/GenBank/DDBJ databases">
        <authorList>
            <consortium name="DOE Joint Genome Institute"/>
            <person name="Kuo A."/>
            <person name="Miyauchi S."/>
            <person name="Kiss E."/>
            <person name="Drula E."/>
            <person name="Kohler A."/>
            <person name="Sanchez-Garcia M."/>
            <person name="Andreopoulos B."/>
            <person name="Barry K.W."/>
            <person name="Bonito G."/>
            <person name="Buee M."/>
            <person name="Carver A."/>
            <person name="Chen C."/>
            <person name="Cichocki N."/>
            <person name="Clum A."/>
            <person name="Culley D."/>
            <person name="Crous P.W."/>
            <person name="Fauchery L."/>
            <person name="Girlanda M."/>
            <person name="Hayes R."/>
            <person name="Keri Z."/>
            <person name="Labutti K."/>
            <person name="Lipzen A."/>
            <person name="Lombard V."/>
            <person name="Magnuson J."/>
            <person name="Maillard F."/>
            <person name="Morin E."/>
            <person name="Murat C."/>
            <person name="Nolan M."/>
            <person name="Ohm R."/>
            <person name="Pangilinan J."/>
            <person name="Pereira M."/>
            <person name="Perotto S."/>
            <person name="Peter M."/>
            <person name="Riley R."/>
            <person name="Sitrit Y."/>
            <person name="Stielow B."/>
            <person name="Szollosi G."/>
            <person name="Zifcakova L."/>
            <person name="Stursova M."/>
            <person name="Spatafora J.W."/>
            <person name="Tedersoo L."/>
            <person name="Vaario L.-M."/>
            <person name="Yamada A."/>
            <person name="Yan M."/>
            <person name="Wang P."/>
            <person name="Xu J."/>
            <person name="Bruns T."/>
            <person name="Baldrian P."/>
            <person name="Vilgalys R."/>
            <person name="Henrissat B."/>
            <person name="Grigoriev I.V."/>
            <person name="Hibbett D."/>
            <person name="Nagy L.G."/>
            <person name="Martin F.M."/>
        </authorList>
    </citation>
    <scope>NUCLEOTIDE SEQUENCE</scope>
    <source>
        <strain evidence="1">P2</strain>
    </source>
</reference>
<sequence>MLHGDWGGEGRETDGGSSKVYSPKNESADAYSDCVLLSDPYPHTMEPGMSRFRRSLSSNHQNAQKKKKKKENRIKREKPGEAKCPIPSFFRWPSRNSNSVGRVGNATDHGDASLREYCASHPELFPQNSVEPPDSPLSDFSEFGGSGDGSVTVYFEGPSCTDGAYRMASVPLRSIPTVQNSRIGPIGAARASGLYVSPTP</sequence>
<dbReference type="Proteomes" id="UP000886501">
    <property type="component" value="Unassembled WGS sequence"/>
</dbReference>